<feature type="binding site" evidence="17 19">
    <location>
        <position position="624"/>
    </location>
    <ligand>
        <name>ATP</name>
        <dbReference type="ChEBI" id="CHEBI:30616"/>
    </ligand>
</feature>
<dbReference type="STRING" id="6182.A0A4Z2DX55"/>
<evidence type="ECO:0000256" key="6">
    <source>
        <dbReference type="ARBA" id="ARBA00022741"/>
    </source>
</evidence>
<evidence type="ECO:0000256" key="1">
    <source>
        <dbReference type="ARBA" id="ARBA00004167"/>
    </source>
</evidence>
<dbReference type="GO" id="GO:0050793">
    <property type="term" value="P:regulation of developmental process"/>
    <property type="evidence" value="ECO:0007669"/>
    <property type="project" value="UniProtKB-ARBA"/>
</dbReference>
<dbReference type="InterPro" id="IPR011009">
    <property type="entry name" value="Kinase-like_dom_sf"/>
</dbReference>
<evidence type="ECO:0000256" key="11">
    <source>
        <dbReference type="ARBA" id="ARBA00023137"/>
    </source>
</evidence>
<accession>A0A4Z2DX55</accession>
<evidence type="ECO:0000256" key="13">
    <source>
        <dbReference type="ARBA" id="ARBA00023170"/>
    </source>
</evidence>
<keyword evidence="13 22" id="KW-0675">Receptor</keyword>
<dbReference type="InterPro" id="IPR000719">
    <property type="entry name" value="Prot_kinase_dom"/>
</dbReference>
<evidence type="ECO:0000256" key="5">
    <source>
        <dbReference type="ARBA" id="ARBA00022692"/>
    </source>
</evidence>
<evidence type="ECO:0000256" key="7">
    <source>
        <dbReference type="ARBA" id="ARBA00022777"/>
    </source>
</evidence>
<keyword evidence="6 17" id="KW-0547">Nucleotide-binding</keyword>
<keyword evidence="4" id="KW-0808">Transferase</keyword>
<dbReference type="Pfam" id="PF07714">
    <property type="entry name" value="PK_Tyr_Ser-Thr"/>
    <property type="match status" value="1"/>
</dbReference>
<dbReference type="GO" id="GO:0005524">
    <property type="term" value="F:ATP binding"/>
    <property type="evidence" value="ECO:0007669"/>
    <property type="project" value="UniProtKB-UniRule"/>
</dbReference>
<dbReference type="InterPro" id="IPR017441">
    <property type="entry name" value="Protein_kinase_ATP_BS"/>
</dbReference>
<dbReference type="PANTHER" id="PTHR24416">
    <property type="entry name" value="TYROSINE-PROTEIN KINASE RECEPTOR"/>
    <property type="match status" value="1"/>
</dbReference>
<dbReference type="GO" id="GO:0012505">
    <property type="term" value="C:endomembrane system"/>
    <property type="evidence" value="ECO:0007669"/>
    <property type="project" value="UniProtKB-SubCell"/>
</dbReference>
<keyword evidence="7" id="KW-0418">Kinase</keyword>
<evidence type="ECO:0000256" key="12">
    <source>
        <dbReference type="ARBA" id="ARBA00023157"/>
    </source>
</evidence>
<dbReference type="InterPro" id="IPR020635">
    <property type="entry name" value="Tyr_kinase_cat_dom"/>
</dbReference>
<keyword evidence="12" id="KW-1015">Disulfide bond</keyword>
<dbReference type="GO" id="GO:0046872">
    <property type="term" value="F:metal ion binding"/>
    <property type="evidence" value="ECO:0007669"/>
    <property type="project" value="UniProtKB-KW"/>
</dbReference>
<dbReference type="PIRSF" id="PIRSF000615">
    <property type="entry name" value="TyrPK_CSF1-R"/>
    <property type="match status" value="1"/>
</dbReference>
<feature type="binding site" evidence="17">
    <location>
        <position position="756"/>
    </location>
    <ligand>
        <name>ATP</name>
        <dbReference type="ChEBI" id="CHEBI:30616"/>
    </ligand>
</feature>
<dbReference type="EMBL" id="SKCS01000019">
    <property type="protein sequence ID" value="TNN20792.1"/>
    <property type="molecule type" value="Genomic_DNA"/>
</dbReference>
<dbReference type="SUPFAM" id="SSF48726">
    <property type="entry name" value="Immunoglobulin"/>
    <property type="match status" value="2"/>
</dbReference>
<dbReference type="AlphaFoldDB" id="A0A4Z2DX55"/>
<comment type="catalytic activity">
    <reaction evidence="15">
        <text>L-tyrosyl-[protein] + ATP = O-phospho-L-tyrosyl-[protein] + ADP + H(+)</text>
        <dbReference type="Rhea" id="RHEA:10596"/>
        <dbReference type="Rhea" id="RHEA-COMP:10136"/>
        <dbReference type="Rhea" id="RHEA-COMP:20101"/>
        <dbReference type="ChEBI" id="CHEBI:15378"/>
        <dbReference type="ChEBI" id="CHEBI:30616"/>
        <dbReference type="ChEBI" id="CHEBI:46858"/>
        <dbReference type="ChEBI" id="CHEBI:61978"/>
        <dbReference type="ChEBI" id="CHEBI:456216"/>
        <dbReference type="EC" id="2.7.10.1"/>
    </reaction>
</comment>
<evidence type="ECO:0000256" key="17">
    <source>
        <dbReference type="PIRSR" id="PIRSR000615-2"/>
    </source>
</evidence>
<dbReference type="PROSITE" id="PS50011">
    <property type="entry name" value="PROTEIN_KINASE_DOM"/>
    <property type="match status" value="1"/>
</dbReference>
<feature type="active site" description="Proton acceptor" evidence="16">
    <location>
        <position position="752"/>
    </location>
</feature>
<feature type="domain" description="Protein kinase" evidence="21">
    <location>
        <begin position="590"/>
        <end position="887"/>
    </location>
</feature>
<keyword evidence="11" id="KW-0829">Tyrosine-protein kinase</keyword>
<keyword evidence="9 20" id="KW-1133">Transmembrane helix</keyword>
<dbReference type="GO" id="GO:0007169">
    <property type="term" value="P:cell surface receptor protein tyrosine kinase signaling pathway"/>
    <property type="evidence" value="ECO:0007669"/>
    <property type="project" value="TreeGrafter"/>
</dbReference>
<keyword evidence="23" id="KW-1185">Reference proteome</keyword>
<keyword evidence="8 17" id="KW-0067">ATP-binding</keyword>
<proteinExistence type="predicted"/>
<evidence type="ECO:0000313" key="22">
    <source>
        <dbReference type="EMBL" id="TNN20792.1"/>
    </source>
</evidence>
<dbReference type="PROSITE" id="PS00109">
    <property type="entry name" value="PROTEIN_KINASE_TYR"/>
    <property type="match status" value="1"/>
</dbReference>
<organism evidence="22 23">
    <name type="scientific">Schistosoma japonicum</name>
    <name type="common">Blood fluke</name>
    <dbReference type="NCBI Taxonomy" id="6182"/>
    <lineage>
        <taxon>Eukaryota</taxon>
        <taxon>Metazoa</taxon>
        <taxon>Spiralia</taxon>
        <taxon>Lophotrochozoa</taxon>
        <taxon>Platyhelminthes</taxon>
        <taxon>Trematoda</taxon>
        <taxon>Digenea</taxon>
        <taxon>Strigeidida</taxon>
        <taxon>Schistosomatoidea</taxon>
        <taxon>Schistosomatidae</taxon>
        <taxon>Schistosoma</taxon>
    </lineage>
</organism>
<dbReference type="OrthoDB" id="4062651at2759"/>
<dbReference type="InterPro" id="IPR050122">
    <property type="entry name" value="RTK"/>
</dbReference>
<evidence type="ECO:0000256" key="3">
    <source>
        <dbReference type="ARBA" id="ARBA00011902"/>
    </source>
</evidence>
<feature type="binding site" evidence="18">
    <location>
        <position position="757"/>
    </location>
    <ligand>
        <name>Mg(2+)</name>
        <dbReference type="ChEBI" id="CHEBI:18420"/>
    </ligand>
</feature>
<dbReference type="InterPro" id="IPR008266">
    <property type="entry name" value="Tyr_kinase_AS"/>
</dbReference>
<sequence length="922" mass="105657">MLAQISCVSVFTAYGFLIIGLNNLYAIKYIRQSMYRSVVLECPCGTRNIYWTLNSSVVVNRPGKVLVSQNTLKIFDLRFSNNGVYKCFNADDASADCTSVCLEVDDPEPYYKAVHRNLIPDSDTDEEERPYWHQKMKTVAEVYEFTGDPLRLSCYFYFRNSSIIPKVRWILPQQDEMVVEVNKQPTTLNCSSIEETQRNLTGSCYLSEITIYSIVGSDYFSCNVRASDYSTTTINNTFTVLQSLTHLFSPNLSNTDIDDYEAPNFELIDELRLPDEESYNDTSSDDAYSDINDKKNTLDLSKLILTNYTQFQFYMLDFVACLSKDVTLLCQIPWALNQLEVWYSGLSSKQSKLLKNSTLYESLRNNEKGYALFDNTITLKLSNLSHKDSGLYICRNDVYYKKLMITVVNCSKSGFIQSLLPSILIWTILLITISSILLSLIYCIWVRRKSMQTVLTLPIDFLDKHAKSKRVDVFRKFNSLYSESTNVLKHKLLLHYSSSTSSSSSGADASLSSSTVYSRSTSSDISNNTDADTKRQITGILTTFSQRLLCQPTNFSSLEHSTLHCNMVLLEWLREYLTSKPKTYLPKSSFTLENVIGQGNYGMIYKGKLCTVHDNENNTEIAVKTLKSGYRNRSLINLIREAKVLTELKPHPHIIKFYGICIDNNQPYILLELGIYGNLRDFLRNLRPNGINFCGNSSEISSSYVIVSPRNELQEMLSDDLIKLQRDKLLRFALDIAYALHYFESLSLFHRDVAARNVIVTEGFVAKLCDFGYTCTENESKIGYMQMDRDYLPAKWMAPECLTTQCYTSKCDVWSYGILLWEIFSMGNTPYEGINDDEIIDWLSSGNRNPRPYLATSSIYQLMLECWSQDPHHRPVFHDICDCIAIMKSNYGDIPEINDSTKGYVELMSSEQNYLEPRQHLY</sequence>
<dbReference type="Gene3D" id="3.30.200.20">
    <property type="entry name" value="Phosphorylase Kinase, domain 1"/>
    <property type="match status" value="1"/>
</dbReference>
<reference evidence="22 23" key="1">
    <citation type="submission" date="2019-03" db="EMBL/GenBank/DDBJ databases">
        <title>An improved genome assembly of the fluke Schistosoma japonicum.</title>
        <authorList>
            <person name="Hu W."/>
            <person name="Luo F."/>
            <person name="Yin M."/>
            <person name="Mo X."/>
            <person name="Sun C."/>
            <person name="Wu Q."/>
            <person name="Zhu B."/>
            <person name="Xiang M."/>
            <person name="Wang J."/>
            <person name="Wang Y."/>
            <person name="Zhang T."/>
            <person name="Xu B."/>
            <person name="Zheng H."/>
            <person name="Feng Z."/>
        </authorList>
    </citation>
    <scope>NUCLEOTIDE SEQUENCE [LARGE SCALE GENOMIC DNA]</scope>
    <source>
        <strain evidence="22">HuSjv2</strain>
        <tissue evidence="22">Worms</tissue>
    </source>
</reference>
<dbReference type="SUPFAM" id="SSF56112">
    <property type="entry name" value="Protein kinase-like (PK-like)"/>
    <property type="match status" value="1"/>
</dbReference>
<dbReference type="Gene3D" id="1.10.510.10">
    <property type="entry name" value="Transferase(Phosphotransferase) domain 1"/>
    <property type="match status" value="1"/>
</dbReference>
<keyword evidence="14" id="KW-0325">Glycoprotein</keyword>
<feature type="transmembrane region" description="Helical" evidence="20">
    <location>
        <begin position="7"/>
        <end position="27"/>
    </location>
</feature>
<dbReference type="GO" id="GO:0005886">
    <property type="term" value="C:plasma membrane"/>
    <property type="evidence" value="ECO:0007669"/>
    <property type="project" value="TreeGrafter"/>
</dbReference>
<dbReference type="GO" id="GO:0004714">
    <property type="term" value="F:transmembrane receptor protein tyrosine kinase activity"/>
    <property type="evidence" value="ECO:0007669"/>
    <property type="project" value="UniProtKB-EC"/>
</dbReference>
<protein>
    <recommendedName>
        <fullName evidence="3">receptor protein-tyrosine kinase</fullName>
        <ecNumber evidence="3">2.7.10.1</ecNumber>
    </recommendedName>
</protein>
<dbReference type="EC" id="2.7.10.1" evidence="3"/>
<dbReference type="PROSITE" id="PS00107">
    <property type="entry name" value="PROTEIN_KINASE_ATP"/>
    <property type="match status" value="1"/>
</dbReference>
<evidence type="ECO:0000259" key="21">
    <source>
        <dbReference type="PROSITE" id="PS50011"/>
    </source>
</evidence>
<keyword evidence="5 20" id="KW-0812">Transmembrane</keyword>
<evidence type="ECO:0000256" key="4">
    <source>
        <dbReference type="ARBA" id="ARBA00022679"/>
    </source>
</evidence>
<dbReference type="SMART" id="SM00219">
    <property type="entry name" value="TyrKc"/>
    <property type="match status" value="1"/>
</dbReference>
<evidence type="ECO:0000256" key="15">
    <source>
        <dbReference type="ARBA" id="ARBA00051243"/>
    </source>
</evidence>
<dbReference type="CDD" id="cd00192">
    <property type="entry name" value="PTKc"/>
    <property type="match status" value="1"/>
</dbReference>
<evidence type="ECO:0000256" key="10">
    <source>
        <dbReference type="ARBA" id="ARBA00023136"/>
    </source>
</evidence>
<keyword evidence="18" id="KW-0479">Metal-binding</keyword>
<evidence type="ECO:0000256" key="9">
    <source>
        <dbReference type="ARBA" id="ARBA00022989"/>
    </source>
</evidence>
<dbReference type="GO" id="GO:0048468">
    <property type="term" value="P:cell development"/>
    <property type="evidence" value="ECO:0007669"/>
    <property type="project" value="UniProtKB-ARBA"/>
</dbReference>
<dbReference type="PRINTS" id="PR00109">
    <property type="entry name" value="TYRKINASE"/>
</dbReference>
<dbReference type="InterPro" id="IPR013783">
    <property type="entry name" value="Ig-like_fold"/>
</dbReference>
<dbReference type="Gene3D" id="2.60.40.10">
    <property type="entry name" value="Immunoglobulins"/>
    <property type="match status" value="1"/>
</dbReference>
<feature type="transmembrane region" description="Helical" evidence="20">
    <location>
        <begin position="423"/>
        <end position="445"/>
    </location>
</feature>
<evidence type="ECO:0000256" key="8">
    <source>
        <dbReference type="ARBA" id="ARBA00022840"/>
    </source>
</evidence>
<keyword evidence="18" id="KW-0460">Magnesium</keyword>
<dbReference type="InterPro" id="IPR036179">
    <property type="entry name" value="Ig-like_dom_sf"/>
</dbReference>
<dbReference type="Proteomes" id="UP000311919">
    <property type="component" value="Unassembled WGS sequence"/>
</dbReference>
<feature type="binding site" evidence="18">
    <location>
        <position position="770"/>
    </location>
    <ligand>
        <name>Mg(2+)</name>
        <dbReference type="ChEBI" id="CHEBI:18420"/>
    </ligand>
</feature>
<evidence type="ECO:0000256" key="19">
    <source>
        <dbReference type="PROSITE-ProRule" id="PRU10141"/>
    </source>
</evidence>
<keyword evidence="10 20" id="KW-0472">Membrane</keyword>
<gene>
    <name evidence="22" type="ORF">EWB00_002899</name>
</gene>
<evidence type="ECO:0000256" key="16">
    <source>
        <dbReference type="PIRSR" id="PIRSR000615-1"/>
    </source>
</evidence>
<comment type="subcellular location">
    <subcellularLocation>
        <location evidence="2">Endomembrane system</location>
    </subcellularLocation>
    <subcellularLocation>
        <location evidence="1">Membrane</location>
        <topology evidence="1">Single-pass membrane protein</topology>
    </subcellularLocation>
</comment>
<dbReference type="GO" id="GO:0043235">
    <property type="term" value="C:receptor complex"/>
    <property type="evidence" value="ECO:0007669"/>
    <property type="project" value="TreeGrafter"/>
</dbReference>
<evidence type="ECO:0000256" key="2">
    <source>
        <dbReference type="ARBA" id="ARBA00004308"/>
    </source>
</evidence>
<evidence type="ECO:0000256" key="14">
    <source>
        <dbReference type="ARBA" id="ARBA00023180"/>
    </source>
</evidence>
<dbReference type="FunFam" id="1.10.510.10:FF:001512">
    <property type="entry name" value="Receptor tyrosine-protein kinase erbB-2"/>
    <property type="match status" value="1"/>
</dbReference>
<evidence type="ECO:0000256" key="18">
    <source>
        <dbReference type="PIRSR" id="PIRSR000615-3"/>
    </source>
</evidence>
<dbReference type="PANTHER" id="PTHR24416:SF617">
    <property type="entry name" value="RET ONCOGENE, ISOFORM A"/>
    <property type="match status" value="1"/>
</dbReference>
<dbReference type="InterPro" id="IPR001245">
    <property type="entry name" value="Ser-Thr/Tyr_kinase_cat_dom"/>
</dbReference>
<comment type="caution">
    <text evidence="22">The sequence shown here is derived from an EMBL/GenBank/DDBJ whole genome shotgun (WGS) entry which is preliminary data.</text>
</comment>
<evidence type="ECO:0000313" key="23">
    <source>
        <dbReference type="Proteomes" id="UP000311919"/>
    </source>
</evidence>
<name>A0A4Z2DX55_SCHJA</name>
<dbReference type="GO" id="GO:0030182">
    <property type="term" value="P:neuron differentiation"/>
    <property type="evidence" value="ECO:0007669"/>
    <property type="project" value="UniProtKB-ARBA"/>
</dbReference>
<evidence type="ECO:0000256" key="20">
    <source>
        <dbReference type="SAM" id="Phobius"/>
    </source>
</evidence>